<evidence type="ECO:0000313" key="1">
    <source>
        <dbReference type="EMBL" id="JAD68537.1"/>
    </source>
</evidence>
<organism evidence="1">
    <name type="scientific">Arundo donax</name>
    <name type="common">Giant reed</name>
    <name type="synonym">Donax arundinaceus</name>
    <dbReference type="NCBI Taxonomy" id="35708"/>
    <lineage>
        <taxon>Eukaryota</taxon>
        <taxon>Viridiplantae</taxon>
        <taxon>Streptophyta</taxon>
        <taxon>Embryophyta</taxon>
        <taxon>Tracheophyta</taxon>
        <taxon>Spermatophyta</taxon>
        <taxon>Magnoliopsida</taxon>
        <taxon>Liliopsida</taxon>
        <taxon>Poales</taxon>
        <taxon>Poaceae</taxon>
        <taxon>PACMAD clade</taxon>
        <taxon>Arundinoideae</taxon>
        <taxon>Arundineae</taxon>
        <taxon>Arundo</taxon>
    </lineage>
</organism>
<dbReference type="AlphaFoldDB" id="A0A0A9CAL1"/>
<protein>
    <submittedName>
        <fullName evidence="1">Uncharacterized protein</fullName>
    </submittedName>
</protein>
<dbReference type="EMBL" id="GBRH01229358">
    <property type="protein sequence ID" value="JAD68537.1"/>
    <property type="molecule type" value="Transcribed_RNA"/>
</dbReference>
<reference evidence="1" key="2">
    <citation type="journal article" date="2015" name="Data Brief">
        <title>Shoot transcriptome of the giant reed, Arundo donax.</title>
        <authorList>
            <person name="Barrero R.A."/>
            <person name="Guerrero F.D."/>
            <person name="Moolhuijzen P."/>
            <person name="Goolsby J.A."/>
            <person name="Tidwell J."/>
            <person name="Bellgard S.E."/>
            <person name="Bellgard M.I."/>
        </authorList>
    </citation>
    <scope>NUCLEOTIDE SEQUENCE</scope>
    <source>
        <tissue evidence="1">Shoot tissue taken approximately 20 cm above the soil surface</tissue>
    </source>
</reference>
<accession>A0A0A9CAL1</accession>
<proteinExistence type="predicted"/>
<name>A0A0A9CAL1_ARUDO</name>
<reference evidence="1" key="1">
    <citation type="submission" date="2014-09" db="EMBL/GenBank/DDBJ databases">
        <authorList>
            <person name="Magalhaes I.L.F."/>
            <person name="Oliveira U."/>
            <person name="Santos F.R."/>
            <person name="Vidigal T.H.D.A."/>
            <person name="Brescovit A.D."/>
            <person name="Santos A.J."/>
        </authorList>
    </citation>
    <scope>NUCLEOTIDE SEQUENCE</scope>
    <source>
        <tissue evidence="1">Shoot tissue taken approximately 20 cm above the soil surface</tissue>
    </source>
</reference>
<sequence>MAGVLCTFGGRRLEAGSATSAGEEENDGENNYCARFDTCQFHKIRNRTLSFSICLMNAVIS</sequence>